<dbReference type="PANTHER" id="PTHR34681:SF1">
    <property type="entry name" value="OS07G0671100 PROTEIN"/>
    <property type="match status" value="1"/>
</dbReference>
<evidence type="ECO:0000256" key="1">
    <source>
        <dbReference type="SAM" id="MobiDB-lite"/>
    </source>
</evidence>
<organism evidence="2">
    <name type="scientific">Brachypodium distachyon</name>
    <name type="common">Purple false brome</name>
    <name type="synonym">Trachynia distachya</name>
    <dbReference type="NCBI Taxonomy" id="15368"/>
    <lineage>
        <taxon>Eukaryota</taxon>
        <taxon>Viridiplantae</taxon>
        <taxon>Streptophyta</taxon>
        <taxon>Embryophyta</taxon>
        <taxon>Tracheophyta</taxon>
        <taxon>Spermatophyta</taxon>
        <taxon>Magnoliopsida</taxon>
        <taxon>Liliopsida</taxon>
        <taxon>Poales</taxon>
        <taxon>Poaceae</taxon>
        <taxon>BOP clade</taxon>
        <taxon>Pooideae</taxon>
        <taxon>Stipodae</taxon>
        <taxon>Brachypodieae</taxon>
        <taxon>Brachypodium</taxon>
    </lineage>
</organism>
<gene>
    <name evidence="3" type="primary">LOC100839957</name>
    <name evidence="2" type="ORF">BRADI_1g18230v3</name>
</gene>
<reference evidence="2 3" key="1">
    <citation type="journal article" date="2010" name="Nature">
        <title>Genome sequencing and analysis of the model grass Brachypodium distachyon.</title>
        <authorList>
            <consortium name="International Brachypodium Initiative"/>
        </authorList>
    </citation>
    <scope>NUCLEOTIDE SEQUENCE [LARGE SCALE GENOMIC DNA]</scope>
    <source>
        <strain evidence="2">Bd21</strain>
        <strain evidence="3">cv. Bd21</strain>
    </source>
</reference>
<dbReference type="EMBL" id="CM000880">
    <property type="protein sequence ID" value="PNT74586.1"/>
    <property type="molecule type" value="Genomic_DNA"/>
</dbReference>
<feature type="compositionally biased region" description="Basic and acidic residues" evidence="1">
    <location>
        <begin position="121"/>
        <end position="132"/>
    </location>
</feature>
<dbReference type="OrthoDB" id="1876167at2759"/>
<name>A0A2K2DJX9_BRADI</name>
<accession>A0A2K2DJX9</accession>
<sequence length="140" mass="15573">MAATAPAPSPAPAPVSSSTRPRLSGFQPLDERIKELTSSQGELLGRIQSLKLEVQTWRSNLEAQVKTCQNELLEAKEGLNSEVQHLKSIRSAIQEEKDSFTTPFRNLEESNAETEQARQTQDQELKIDDAHTEQQTAMQA</sequence>
<evidence type="ECO:0000313" key="2">
    <source>
        <dbReference type="EMBL" id="PNT74586.1"/>
    </source>
</evidence>
<dbReference type="Gramene" id="PNT74586">
    <property type="protein sequence ID" value="PNT74586"/>
    <property type="gene ID" value="BRADI_1g18230v3"/>
</dbReference>
<dbReference type="Proteomes" id="UP000008810">
    <property type="component" value="Chromosome 1"/>
</dbReference>
<protein>
    <submittedName>
        <fullName evidence="2 3">Uncharacterized protein</fullName>
    </submittedName>
</protein>
<feature type="region of interest" description="Disordered" evidence="1">
    <location>
        <begin position="1"/>
        <end position="26"/>
    </location>
</feature>
<dbReference type="EnsemblPlants" id="PNT74586">
    <property type="protein sequence ID" value="PNT74586"/>
    <property type="gene ID" value="BRADI_1g18230v3"/>
</dbReference>
<keyword evidence="4" id="KW-1185">Reference proteome</keyword>
<dbReference type="PANTHER" id="PTHR34681">
    <property type="entry name" value="UVEAL AUTOANTIGEN WITH COILED-COIL/ANKYRIN"/>
    <property type="match status" value="1"/>
</dbReference>
<proteinExistence type="predicted"/>
<reference evidence="3" key="3">
    <citation type="submission" date="2018-08" db="UniProtKB">
        <authorList>
            <consortium name="EnsemblPlants"/>
        </authorList>
    </citation>
    <scope>IDENTIFICATION</scope>
    <source>
        <strain evidence="3">cv. Bd21</strain>
    </source>
</reference>
<dbReference type="ExpressionAtlas" id="A0A2K2DJX9">
    <property type="expression patterns" value="baseline and differential"/>
</dbReference>
<feature type="region of interest" description="Disordered" evidence="1">
    <location>
        <begin position="97"/>
        <end position="140"/>
    </location>
</feature>
<dbReference type="AlphaFoldDB" id="A0A2K2DJX9"/>
<evidence type="ECO:0000313" key="3">
    <source>
        <dbReference type="EnsemblPlants" id="PNT74586"/>
    </source>
</evidence>
<reference evidence="2" key="2">
    <citation type="submission" date="2017-06" db="EMBL/GenBank/DDBJ databases">
        <title>WGS assembly of Brachypodium distachyon.</title>
        <authorList>
            <consortium name="The International Brachypodium Initiative"/>
            <person name="Lucas S."/>
            <person name="Harmon-Smith M."/>
            <person name="Lail K."/>
            <person name="Tice H."/>
            <person name="Grimwood J."/>
            <person name="Bruce D."/>
            <person name="Barry K."/>
            <person name="Shu S."/>
            <person name="Lindquist E."/>
            <person name="Wang M."/>
            <person name="Pitluck S."/>
            <person name="Vogel J.P."/>
            <person name="Garvin D.F."/>
            <person name="Mockler T.C."/>
            <person name="Schmutz J."/>
            <person name="Rokhsar D."/>
            <person name="Bevan M.W."/>
        </authorList>
    </citation>
    <scope>NUCLEOTIDE SEQUENCE</scope>
    <source>
        <strain evidence="2">Bd21</strain>
    </source>
</reference>
<evidence type="ECO:0000313" key="4">
    <source>
        <dbReference type="Proteomes" id="UP000008810"/>
    </source>
</evidence>